<dbReference type="AlphaFoldDB" id="A0A1B4Q3J0"/>
<dbReference type="Pfam" id="PF06348">
    <property type="entry name" value="DUF1059"/>
    <property type="match status" value="1"/>
</dbReference>
<name>A0A1B4Q3J0_BURCE</name>
<evidence type="ECO:0000313" key="1">
    <source>
        <dbReference type="EMBL" id="AOK20731.1"/>
    </source>
</evidence>
<gene>
    <name evidence="1" type="ORF">WT26_34025</name>
</gene>
<organism evidence="1 2">
    <name type="scientific">Burkholderia cepacia</name>
    <name type="common">Pseudomonas cepacia</name>
    <dbReference type="NCBI Taxonomy" id="292"/>
    <lineage>
        <taxon>Bacteria</taxon>
        <taxon>Pseudomonadati</taxon>
        <taxon>Pseudomonadota</taxon>
        <taxon>Betaproteobacteria</taxon>
        <taxon>Burkholderiales</taxon>
        <taxon>Burkholderiaceae</taxon>
        <taxon>Burkholderia</taxon>
        <taxon>Burkholderia cepacia complex</taxon>
    </lineage>
</organism>
<evidence type="ECO:0008006" key="3">
    <source>
        <dbReference type="Google" id="ProtNLM"/>
    </source>
</evidence>
<protein>
    <recommendedName>
        <fullName evidence="3">DUF1059 domain-containing protein</fullName>
    </recommendedName>
</protein>
<sequence>MSRRYIDCREFPSATNCSVAISADSDSELLEAAVQHAVAVHQHADSAELRTQLKALFRDGTPPAETPRQP</sequence>
<proteinExistence type="predicted"/>
<reference evidence="1 2" key="1">
    <citation type="submission" date="2015-12" db="EMBL/GenBank/DDBJ databases">
        <title>Diversity of Burkholderia near neighbor genomes.</title>
        <authorList>
            <person name="Sahl J."/>
            <person name="Wagner D."/>
            <person name="Keim P."/>
        </authorList>
    </citation>
    <scope>NUCLEOTIDE SEQUENCE [LARGE SCALE GENOMIC DNA]</scope>
    <source>
        <strain evidence="1 2">MSMB1184WGS</strain>
    </source>
</reference>
<dbReference type="InterPro" id="IPR009409">
    <property type="entry name" value="DUF1059"/>
</dbReference>
<dbReference type="EMBL" id="CP013444">
    <property type="protein sequence ID" value="AOK20731.1"/>
    <property type="molecule type" value="Genomic_DNA"/>
</dbReference>
<dbReference type="RefSeq" id="WP_069275005.1">
    <property type="nucleotide sequence ID" value="NZ_CP013444.1"/>
</dbReference>
<accession>A0A1B4Q3J0</accession>
<dbReference type="Proteomes" id="UP000094776">
    <property type="component" value="Chromosome 2"/>
</dbReference>
<evidence type="ECO:0000313" key="2">
    <source>
        <dbReference type="Proteomes" id="UP000094776"/>
    </source>
</evidence>